<dbReference type="AlphaFoldDB" id="A0A8H6YWD2"/>
<reference evidence="3" key="1">
    <citation type="submission" date="2020-05" db="EMBL/GenBank/DDBJ databases">
        <title>Mycena genomes resolve the evolution of fungal bioluminescence.</title>
        <authorList>
            <person name="Tsai I.J."/>
        </authorList>
    </citation>
    <scope>NUCLEOTIDE SEQUENCE</scope>
    <source>
        <strain evidence="3">CCC161011</strain>
    </source>
</reference>
<feature type="domain" description="Azaphilone pigments biosynthesis cluster protein L N-terminal" evidence="2">
    <location>
        <begin position="16"/>
        <end position="145"/>
    </location>
</feature>
<sequence length="416" mass="45739">MAAAFSIGSFGDILATAQIAYKLSQILSDSAGSSMEYQELIIELDALGSALRGMDDIVENHVIRQSVRNAIEHSLRRCRDLMNVFLDRIKNYKPALQKGGSGSSWRDNWRKIGWHIFRREELVELRLKLAEQKATINMMLSLSHITALNRIEELSRTMAMHHSVPDSSGNATEASSFSDGKYQELLNAIRQTVEDQLPSNVRNQEELIAAIRSTAGETSSINVQGYMDEFSRSIGSEVRLLLGEVGKLREERRALQFEVSELLAAKTLHSASSSQDGNPFSDPVSAARVELSAILSLRAKYGAGGEFEPDWTPPPGVPGGHPLAPPSPAPSPEPPQAMPGWRTVTQRTTRKPKKKEAAGPQLPNPDPRRQANSWATWQPDPNMLPTPPSVEATLSVPDSDSPGLFGPKASRDSYFY</sequence>
<dbReference type="PANTHER" id="PTHR38886">
    <property type="entry name" value="SESA DOMAIN-CONTAINING PROTEIN"/>
    <property type="match status" value="1"/>
</dbReference>
<evidence type="ECO:0000313" key="3">
    <source>
        <dbReference type="EMBL" id="KAF7366142.1"/>
    </source>
</evidence>
<comment type="caution">
    <text evidence="3">The sequence shown here is derived from an EMBL/GenBank/DDBJ whole genome shotgun (WGS) entry which is preliminary data.</text>
</comment>
<evidence type="ECO:0000256" key="1">
    <source>
        <dbReference type="SAM" id="MobiDB-lite"/>
    </source>
</evidence>
<dbReference type="OrthoDB" id="3271094at2759"/>
<feature type="region of interest" description="Disordered" evidence="1">
    <location>
        <begin position="306"/>
        <end position="416"/>
    </location>
</feature>
<organism evidence="3 4">
    <name type="scientific">Mycena venus</name>
    <dbReference type="NCBI Taxonomy" id="2733690"/>
    <lineage>
        <taxon>Eukaryota</taxon>
        <taxon>Fungi</taxon>
        <taxon>Dikarya</taxon>
        <taxon>Basidiomycota</taxon>
        <taxon>Agaricomycotina</taxon>
        <taxon>Agaricomycetes</taxon>
        <taxon>Agaricomycetidae</taxon>
        <taxon>Agaricales</taxon>
        <taxon>Marasmiineae</taxon>
        <taxon>Mycenaceae</taxon>
        <taxon>Mycena</taxon>
    </lineage>
</organism>
<feature type="compositionally biased region" description="Pro residues" evidence="1">
    <location>
        <begin position="311"/>
        <end position="337"/>
    </location>
</feature>
<dbReference type="EMBL" id="JACAZI010000003">
    <property type="protein sequence ID" value="KAF7366142.1"/>
    <property type="molecule type" value="Genomic_DNA"/>
</dbReference>
<keyword evidence="4" id="KW-1185">Reference proteome</keyword>
<gene>
    <name evidence="3" type="ORF">MVEN_00491100</name>
</gene>
<dbReference type="Proteomes" id="UP000620124">
    <property type="component" value="Unassembled WGS sequence"/>
</dbReference>
<dbReference type="Pfam" id="PF17111">
    <property type="entry name" value="PigL_N"/>
    <property type="match status" value="1"/>
</dbReference>
<dbReference type="PANTHER" id="PTHR38886:SF1">
    <property type="entry name" value="NACHT-NTPASE AND P-LOOP NTPASES N-TERMINAL DOMAIN-CONTAINING PROTEIN"/>
    <property type="match status" value="1"/>
</dbReference>
<evidence type="ECO:0000313" key="4">
    <source>
        <dbReference type="Proteomes" id="UP000620124"/>
    </source>
</evidence>
<name>A0A8H6YWD2_9AGAR</name>
<protein>
    <recommendedName>
        <fullName evidence="2">Azaphilone pigments biosynthesis cluster protein L N-terminal domain-containing protein</fullName>
    </recommendedName>
</protein>
<dbReference type="InterPro" id="IPR031348">
    <property type="entry name" value="PigL_N"/>
</dbReference>
<evidence type="ECO:0000259" key="2">
    <source>
        <dbReference type="Pfam" id="PF17111"/>
    </source>
</evidence>
<proteinExistence type="predicted"/>
<accession>A0A8H6YWD2</accession>